<feature type="region of interest" description="Disordered" evidence="1">
    <location>
        <begin position="83"/>
        <end position="115"/>
    </location>
</feature>
<proteinExistence type="predicted"/>
<comment type="caution">
    <text evidence="2">The sequence shown here is derived from an EMBL/GenBank/DDBJ whole genome shotgun (WGS) entry which is preliminary data.</text>
</comment>
<dbReference type="Proteomes" id="UP000600918">
    <property type="component" value="Unassembled WGS sequence"/>
</dbReference>
<dbReference type="AlphaFoldDB" id="A0A834U9R9"/>
<protein>
    <submittedName>
        <fullName evidence="2">Uncharacterized protein</fullName>
    </submittedName>
</protein>
<gene>
    <name evidence="2" type="ORF">H0235_009159</name>
</gene>
<evidence type="ECO:0000313" key="2">
    <source>
        <dbReference type="EMBL" id="KAF7423876.1"/>
    </source>
</evidence>
<name>A0A834U9R9_VESPE</name>
<dbReference type="EMBL" id="JACSDY010000007">
    <property type="protein sequence ID" value="KAF7423876.1"/>
    <property type="molecule type" value="Genomic_DNA"/>
</dbReference>
<evidence type="ECO:0000313" key="3">
    <source>
        <dbReference type="Proteomes" id="UP000600918"/>
    </source>
</evidence>
<accession>A0A834U9R9</accession>
<feature type="region of interest" description="Disordered" evidence="1">
    <location>
        <begin position="28"/>
        <end position="61"/>
    </location>
</feature>
<reference evidence="2" key="1">
    <citation type="journal article" date="2020" name="G3 (Bethesda)">
        <title>High-Quality Assemblies for Three Invasive Social Wasps from the &lt;i&gt;Vespula&lt;/i&gt; Genus.</title>
        <authorList>
            <person name="Harrop T.W.R."/>
            <person name="Guhlin J."/>
            <person name="McLaughlin G.M."/>
            <person name="Permina E."/>
            <person name="Stockwell P."/>
            <person name="Gilligan J."/>
            <person name="Le Lec M.F."/>
            <person name="Gruber M.A.M."/>
            <person name="Quinn O."/>
            <person name="Lovegrove M."/>
            <person name="Duncan E.J."/>
            <person name="Remnant E.J."/>
            <person name="Van Eeckhoven J."/>
            <person name="Graham B."/>
            <person name="Knapp R.A."/>
            <person name="Langford K.W."/>
            <person name="Kronenberg Z."/>
            <person name="Press M.O."/>
            <person name="Eacker S.M."/>
            <person name="Wilson-Rankin E.E."/>
            <person name="Purcell J."/>
            <person name="Lester P.J."/>
            <person name="Dearden P.K."/>
        </authorList>
    </citation>
    <scope>NUCLEOTIDE SEQUENCE</scope>
    <source>
        <strain evidence="2">Volc-1</strain>
    </source>
</reference>
<evidence type="ECO:0000256" key="1">
    <source>
        <dbReference type="SAM" id="MobiDB-lite"/>
    </source>
</evidence>
<keyword evidence="3" id="KW-1185">Reference proteome</keyword>
<organism evidence="2 3">
    <name type="scientific">Vespula pensylvanica</name>
    <name type="common">Western yellow jacket</name>
    <name type="synonym">Wasp</name>
    <dbReference type="NCBI Taxonomy" id="30213"/>
    <lineage>
        <taxon>Eukaryota</taxon>
        <taxon>Metazoa</taxon>
        <taxon>Ecdysozoa</taxon>
        <taxon>Arthropoda</taxon>
        <taxon>Hexapoda</taxon>
        <taxon>Insecta</taxon>
        <taxon>Pterygota</taxon>
        <taxon>Neoptera</taxon>
        <taxon>Endopterygota</taxon>
        <taxon>Hymenoptera</taxon>
        <taxon>Apocrita</taxon>
        <taxon>Aculeata</taxon>
        <taxon>Vespoidea</taxon>
        <taxon>Vespidae</taxon>
        <taxon>Vespinae</taxon>
        <taxon>Vespula</taxon>
    </lineage>
</organism>
<sequence>MVEGDRDRYGGKSEVELEQSSLMVINVRRSQCNSRRKNSVRSSRASALHGRFTDGASSPMLKNKYETEISSPQVAEQEERKLTTLRSGSASGNVPCGYTRAGKNESFGSSPGERAKAREFVPGERHGTSTGISTLNPRKFSSHDLVGVLEEQPKSTGEYLLLPGREGGLISCTSALGNCCYANGPRASPRTRDTERENVLPGALSSSDIFARKEFFRTDFNRGRWSNEHLTIVDISMKV</sequence>